<feature type="region of interest" description="Disordered" evidence="1">
    <location>
        <begin position="1"/>
        <end position="27"/>
    </location>
</feature>
<organism evidence="4 5">
    <name type="scientific">Sphingomonas panacis</name>
    <dbReference type="NCBI Taxonomy" id="1560345"/>
    <lineage>
        <taxon>Bacteria</taxon>
        <taxon>Pseudomonadati</taxon>
        <taxon>Pseudomonadota</taxon>
        <taxon>Alphaproteobacteria</taxon>
        <taxon>Sphingomonadales</taxon>
        <taxon>Sphingomonadaceae</taxon>
        <taxon>Sphingomonas</taxon>
    </lineage>
</organism>
<keyword evidence="2" id="KW-0472">Membrane</keyword>
<dbReference type="InterPro" id="IPR002656">
    <property type="entry name" value="Acyl_transf_3_dom"/>
</dbReference>
<feature type="transmembrane region" description="Helical" evidence="2">
    <location>
        <begin position="120"/>
        <end position="139"/>
    </location>
</feature>
<dbReference type="AlphaFoldDB" id="A0A1B3Z949"/>
<feature type="compositionally biased region" description="Polar residues" evidence="1">
    <location>
        <begin position="1"/>
        <end position="11"/>
    </location>
</feature>
<feature type="transmembrane region" description="Helical" evidence="2">
    <location>
        <begin position="233"/>
        <end position="253"/>
    </location>
</feature>
<accession>A0A1B3Z949</accession>
<evidence type="ECO:0000313" key="4">
    <source>
        <dbReference type="EMBL" id="AOH83954.1"/>
    </source>
</evidence>
<dbReference type="Proteomes" id="UP000094256">
    <property type="component" value="Chromosome"/>
</dbReference>
<dbReference type="Pfam" id="PF01757">
    <property type="entry name" value="Acyl_transf_3"/>
    <property type="match status" value="1"/>
</dbReference>
<proteinExistence type="predicted"/>
<feature type="transmembrane region" description="Helical" evidence="2">
    <location>
        <begin position="151"/>
        <end position="170"/>
    </location>
</feature>
<feature type="transmembrane region" description="Helical" evidence="2">
    <location>
        <begin position="329"/>
        <end position="352"/>
    </location>
</feature>
<feature type="transmembrane region" description="Helical" evidence="2">
    <location>
        <begin position="262"/>
        <end position="286"/>
    </location>
</feature>
<dbReference type="InterPro" id="IPR050879">
    <property type="entry name" value="Acyltransferase_3"/>
</dbReference>
<name>A0A1B3Z949_9SPHN</name>
<feature type="domain" description="Acyltransferase 3" evidence="3">
    <location>
        <begin position="41"/>
        <end position="390"/>
    </location>
</feature>
<feature type="transmembrane region" description="Helical" evidence="2">
    <location>
        <begin position="72"/>
        <end position="99"/>
    </location>
</feature>
<gene>
    <name evidence="4" type="ORF">AWL63_08220</name>
</gene>
<sequence>MPARPNTSLASESHGANPGDAGSDTTRATAAARKTPRYYRPELDALRFFAFLCVFITHRNDLAPIDPVAHPWYHAVTMSGVFGLPVFFLLSAFLITELLQREIAATGRVDTRAFYIRRILRIWPLYFLVFFGMAALNRFVPGAGADSAAEIFSFVAFAGNWFITFNGWTIEYPVIPLWSLSVEEQFYIAIPFLAVLSRRNLVAVNIAVLVVAYAVIAYYAARFTPSQPFSGQWTNSFVQFQFFAGGILLSLGLRGRQPDWPLIVRIALFAVAVGMWLVAFSVFGVTSYDAQSSVGEQLAGWLLVLGGAILMLVSVLGMPTRYVPKALVYLGRISYGMYLIHIIFFWIVFAKARPWMTEVTTRAGVPGWRDNIGMALAFAATVIVASLLYRYFEMPFLRLKRRFTSVPSRD</sequence>
<reference evidence="4 5" key="1">
    <citation type="submission" date="2016-01" db="EMBL/GenBank/DDBJ databases">
        <title>Complete genome and mega plasmid sequence of Sphingomonas panacis DCY99 elicits systemic resistance in rice to Xanthomonas oryzae.</title>
        <authorList>
            <person name="Kim Y.J."/>
            <person name="Yang D.C."/>
            <person name="Sing P."/>
        </authorList>
    </citation>
    <scope>NUCLEOTIDE SEQUENCE [LARGE SCALE GENOMIC DNA]</scope>
    <source>
        <strain evidence="4 5">DCY99</strain>
    </source>
</reference>
<dbReference type="EMBL" id="CP014168">
    <property type="protein sequence ID" value="AOH83954.1"/>
    <property type="molecule type" value="Genomic_DNA"/>
</dbReference>
<feature type="transmembrane region" description="Helical" evidence="2">
    <location>
        <begin position="298"/>
        <end position="317"/>
    </location>
</feature>
<dbReference type="KEGG" id="span:AWL63_08220"/>
<evidence type="ECO:0000256" key="2">
    <source>
        <dbReference type="SAM" id="Phobius"/>
    </source>
</evidence>
<dbReference type="STRING" id="1560345.AWL63_08220"/>
<dbReference type="GO" id="GO:0016747">
    <property type="term" value="F:acyltransferase activity, transferring groups other than amino-acyl groups"/>
    <property type="evidence" value="ECO:0007669"/>
    <property type="project" value="InterPro"/>
</dbReference>
<dbReference type="RefSeq" id="WP_069204521.1">
    <property type="nucleotide sequence ID" value="NZ_CP014168.1"/>
</dbReference>
<protein>
    <recommendedName>
        <fullName evidence="3">Acyltransferase 3 domain-containing protein</fullName>
    </recommendedName>
</protein>
<dbReference type="GO" id="GO:0009103">
    <property type="term" value="P:lipopolysaccharide biosynthetic process"/>
    <property type="evidence" value="ECO:0007669"/>
    <property type="project" value="TreeGrafter"/>
</dbReference>
<keyword evidence="2" id="KW-0812">Transmembrane</keyword>
<evidence type="ECO:0000259" key="3">
    <source>
        <dbReference type="Pfam" id="PF01757"/>
    </source>
</evidence>
<evidence type="ECO:0000256" key="1">
    <source>
        <dbReference type="SAM" id="MobiDB-lite"/>
    </source>
</evidence>
<dbReference type="PANTHER" id="PTHR23028">
    <property type="entry name" value="ACETYLTRANSFERASE"/>
    <property type="match status" value="1"/>
</dbReference>
<feature type="transmembrane region" description="Helical" evidence="2">
    <location>
        <begin position="201"/>
        <end position="221"/>
    </location>
</feature>
<dbReference type="GO" id="GO:0016020">
    <property type="term" value="C:membrane"/>
    <property type="evidence" value="ECO:0007669"/>
    <property type="project" value="TreeGrafter"/>
</dbReference>
<dbReference type="PANTHER" id="PTHR23028:SF53">
    <property type="entry name" value="ACYL_TRANSF_3 DOMAIN-CONTAINING PROTEIN"/>
    <property type="match status" value="1"/>
</dbReference>
<dbReference type="OrthoDB" id="9796461at2"/>
<keyword evidence="5" id="KW-1185">Reference proteome</keyword>
<keyword evidence="2" id="KW-1133">Transmembrane helix</keyword>
<evidence type="ECO:0000313" key="5">
    <source>
        <dbReference type="Proteomes" id="UP000094256"/>
    </source>
</evidence>
<feature type="transmembrane region" description="Helical" evidence="2">
    <location>
        <begin position="372"/>
        <end position="392"/>
    </location>
</feature>